<dbReference type="Gramene" id="TraesCAD_scaffold_013825_01G000200.1">
    <property type="protein sequence ID" value="TraesCAD_scaffold_013825_01G000200.1"/>
    <property type="gene ID" value="TraesCAD_scaffold_013825_01G000200"/>
</dbReference>
<sequence>MGNLRRHHPRPRSSAAGPLDDDNLLSEILLRLDTQPSSLPRASAVCRRWRLLVSDPGFCRRFRLHHRRNPPLLGVLDKFFDGDLSLLPTVEAPNRFPEGGLSLRLDDFFVPIGCRHGLVLVFLSLDSWREILVWDPITAEQHLILLPPGFVTRGGKGMINGAVLRAAGDDDDIQVVVVMADKGRPHRRAFLCVYSSKIDLWGELISTVLPSMSLTDVACTGMPAVLAGNSLYWLLVGKISVILEFDMQKQSLALIQVPVHMLEQGRPLNWIMRAEGGGLGLLFETDCSFQLWKRNTDSNGVFSWVLGRTIQLEKLPFLNSEEKDMRILGLAEENNVMFMRKGGVVFMVHLDSLQFKKLLENDPVTYYEPFESVYNTGNTMPSHISIIINPNYFLIIG</sequence>
<dbReference type="Pfam" id="PF23635">
    <property type="entry name" value="Beta-prop_AT5G49610-like"/>
    <property type="match status" value="1"/>
</dbReference>
<dbReference type="Proteomes" id="UP000019116">
    <property type="component" value="Chromosome 6B"/>
</dbReference>
<name>A0A3B6PFE6_WHEAT</name>
<proteinExistence type="predicted"/>
<dbReference type="Gramene" id="TraesROB_scaffold_152239_01G000100.1">
    <property type="protein sequence ID" value="TraesROB_scaffold_152239_01G000100.1"/>
    <property type="gene ID" value="TraesROB_scaffold_152239_01G000100"/>
</dbReference>
<dbReference type="InterPro" id="IPR001810">
    <property type="entry name" value="F-box_dom"/>
</dbReference>
<evidence type="ECO:0000313" key="3">
    <source>
        <dbReference type="EnsemblPlants" id="TraesCS6B02G100900.1.cds1"/>
    </source>
</evidence>
<dbReference type="Gene3D" id="1.20.1280.50">
    <property type="match status" value="1"/>
</dbReference>
<organism evidence="3">
    <name type="scientific">Triticum aestivum</name>
    <name type="common">Wheat</name>
    <dbReference type="NCBI Taxonomy" id="4565"/>
    <lineage>
        <taxon>Eukaryota</taxon>
        <taxon>Viridiplantae</taxon>
        <taxon>Streptophyta</taxon>
        <taxon>Embryophyta</taxon>
        <taxon>Tracheophyta</taxon>
        <taxon>Spermatophyta</taxon>
        <taxon>Magnoliopsida</taxon>
        <taxon>Liliopsida</taxon>
        <taxon>Poales</taxon>
        <taxon>Poaceae</taxon>
        <taxon>BOP clade</taxon>
        <taxon>Pooideae</taxon>
        <taxon>Triticodae</taxon>
        <taxon>Triticeae</taxon>
        <taxon>Triticinae</taxon>
        <taxon>Triticum</taxon>
    </lineage>
</organism>
<dbReference type="Gramene" id="TraesCS6B02G100900.1">
    <property type="protein sequence ID" value="TraesCS6B02G100900.1.cds1"/>
    <property type="gene ID" value="TraesCS6B02G100900"/>
</dbReference>
<dbReference type="PANTHER" id="PTHR32133:SF320">
    <property type="entry name" value="F-BOX DOMAIN-CONTAINING PROTEIN"/>
    <property type="match status" value="1"/>
</dbReference>
<keyword evidence="4" id="KW-1185">Reference proteome</keyword>
<dbReference type="Pfam" id="PF12937">
    <property type="entry name" value="F-box-like"/>
    <property type="match status" value="1"/>
</dbReference>
<dbReference type="AlphaFoldDB" id="A0A3B6PFE6"/>
<dbReference type="InterPro" id="IPR056594">
    <property type="entry name" value="AT5G49610-like_b-prop"/>
</dbReference>
<dbReference type="SUPFAM" id="SSF81383">
    <property type="entry name" value="F-box domain"/>
    <property type="match status" value="1"/>
</dbReference>
<feature type="domain" description="F-box protein AT5G49610-like beta-propeller" evidence="2">
    <location>
        <begin position="113"/>
        <end position="362"/>
    </location>
</feature>
<evidence type="ECO:0000259" key="2">
    <source>
        <dbReference type="Pfam" id="PF23635"/>
    </source>
</evidence>
<reference evidence="3" key="1">
    <citation type="submission" date="2018-08" db="EMBL/GenBank/DDBJ databases">
        <authorList>
            <person name="Rossello M."/>
        </authorList>
    </citation>
    <scope>NUCLEOTIDE SEQUENCE [LARGE SCALE GENOMIC DNA]</scope>
    <source>
        <strain evidence="3">cv. Chinese Spring</strain>
    </source>
</reference>
<evidence type="ECO:0000313" key="4">
    <source>
        <dbReference type="Proteomes" id="UP000019116"/>
    </source>
</evidence>
<evidence type="ECO:0000259" key="1">
    <source>
        <dbReference type="Pfam" id="PF12937"/>
    </source>
</evidence>
<dbReference type="OMA" id="NIINAYH"/>
<protein>
    <recommendedName>
        <fullName evidence="5">F-box domain-containing protein</fullName>
    </recommendedName>
</protein>
<dbReference type="EnsemblPlants" id="TraesCS6B02G100900.1">
    <property type="protein sequence ID" value="TraesCS6B02G100900.1.cds1"/>
    <property type="gene ID" value="TraesCS6B02G100900"/>
</dbReference>
<dbReference type="Gramene" id="TraesCLE_scaffold_112565_01G000100.1">
    <property type="protein sequence ID" value="TraesCLE_scaffold_112565_01G000100.1"/>
    <property type="gene ID" value="TraesCLE_scaffold_112565_01G000100"/>
</dbReference>
<accession>A0A3B6PFE6</accession>
<feature type="domain" description="F-box" evidence="1">
    <location>
        <begin position="24"/>
        <end position="63"/>
    </location>
</feature>
<dbReference type="Gramene" id="TraesCS6B03G0240100.1">
    <property type="protein sequence ID" value="TraesCS6B03G0240100.1.CDS1"/>
    <property type="gene ID" value="TraesCS6B03G0240100"/>
</dbReference>
<reference evidence="3" key="2">
    <citation type="submission" date="2018-10" db="UniProtKB">
        <authorList>
            <consortium name="EnsemblPlants"/>
        </authorList>
    </citation>
    <scope>IDENTIFICATION</scope>
</reference>
<evidence type="ECO:0008006" key="5">
    <source>
        <dbReference type="Google" id="ProtNLM"/>
    </source>
</evidence>
<dbReference type="InterPro" id="IPR036047">
    <property type="entry name" value="F-box-like_dom_sf"/>
</dbReference>
<dbReference type="PANTHER" id="PTHR32133">
    <property type="entry name" value="OS07G0120400 PROTEIN"/>
    <property type="match status" value="1"/>
</dbReference>
<dbReference type="Gramene" id="TraesRN6B0100234400.1">
    <property type="protein sequence ID" value="TraesRN6B0100234400.1"/>
    <property type="gene ID" value="TraesRN6B0100234400"/>
</dbReference>